<evidence type="ECO:0000313" key="10">
    <source>
        <dbReference type="EMBL" id="GHO94629.1"/>
    </source>
</evidence>
<feature type="transmembrane region" description="Helical" evidence="9">
    <location>
        <begin position="335"/>
        <end position="356"/>
    </location>
</feature>
<dbReference type="EMBL" id="BNJK01000001">
    <property type="protein sequence ID" value="GHO94629.1"/>
    <property type="molecule type" value="Genomic_DNA"/>
</dbReference>
<dbReference type="CDD" id="cd12822">
    <property type="entry name" value="TmCorA-like"/>
    <property type="match status" value="1"/>
</dbReference>
<evidence type="ECO:0000313" key="11">
    <source>
        <dbReference type="Proteomes" id="UP000597444"/>
    </source>
</evidence>
<dbReference type="Gene3D" id="3.30.460.20">
    <property type="entry name" value="CorA soluble domain-like"/>
    <property type="match status" value="1"/>
</dbReference>
<evidence type="ECO:0000256" key="1">
    <source>
        <dbReference type="ARBA" id="ARBA00004651"/>
    </source>
</evidence>
<protein>
    <submittedName>
        <fullName evidence="10">Magnesium transport protein CorA</fullName>
    </submittedName>
</protein>
<dbReference type="InterPro" id="IPR045863">
    <property type="entry name" value="CorA_TM1_TM2"/>
</dbReference>
<evidence type="ECO:0000256" key="7">
    <source>
        <dbReference type="ARBA" id="ARBA00023136"/>
    </source>
</evidence>
<evidence type="ECO:0000256" key="8">
    <source>
        <dbReference type="SAM" id="Coils"/>
    </source>
</evidence>
<accession>A0A8J3N0W6</accession>
<keyword evidence="11" id="KW-1185">Reference proteome</keyword>
<dbReference type="PANTHER" id="PTHR46494">
    <property type="entry name" value="CORA FAMILY METAL ION TRANSPORTER (EUROFUNG)"/>
    <property type="match status" value="1"/>
</dbReference>
<comment type="caution">
    <text evidence="10">The sequence shown here is derived from an EMBL/GenBank/DDBJ whole genome shotgun (WGS) entry which is preliminary data.</text>
</comment>
<evidence type="ECO:0000256" key="9">
    <source>
        <dbReference type="SAM" id="Phobius"/>
    </source>
</evidence>
<comment type="similarity">
    <text evidence="2">Belongs to the CorA metal ion transporter (MIT) (TC 1.A.35) family.</text>
</comment>
<dbReference type="AlphaFoldDB" id="A0A8J3N0W6"/>
<dbReference type="Gene3D" id="1.20.58.340">
    <property type="entry name" value="Magnesium transport protein CorA, transmembrane region"/>
    <property type="match status" value="2"/>
</dbReference>
<evidence type="ECO:0000256" key="6">
    <source>
        <dbReference type="ARBA" id="ARBA00022989"/>
    </source>
</evidence>
<keyword evidence="8" id="KW-0175">Coiled coil</keyword>
<sequence length="364" mass="41926">MENDGNRPAVEDKETLPVEEDVLEIETAAHDDATSQLMAGIACFLFQPQKDPRQAQPAELPELVTDDENFVWVDVTSTGMQSIEQVARLLYLHQSAVQMALASWRRPKVDMFPTHFFVATTLPRLEAPSYHIGVQKLSFFVGRNFLVSTHKKALSFAERVLQRATQNAHLIRYDSPLMLFILLDELLEYYEILKEQLQDQIESMEERALTDTSNAFLSELLHFKRYAFALSQLASQHRPIFTTFLRPDFTHISGREVEVYYRDLDARHIRLEDMFLGAKESINVIFDIYVSHVSHFTNSVMKTLTIVSTVLLPASIIIGIFGTNSIQDFPLLVHFWGFILMIVCTIITSTTILWIFHRKGWLWQ</sequence>
<keyword evidence="5 9" id="KW-0812">Transmembrane</keyword>
<dbReference type="InterPro" id="IPR045861">
    <property type="entry name" value="CorA_cytoplasmic_dom"/>
</dbReference>
<feature type="transmembrane region" description="Helical" evidence="9">
    <location>
        <begin position="304"/>
        <end position="323"/>
    </location>
</feature>
<dbReference type="Proteomes" id="UP000597444">
    <property type="component" value="Unassembled WGS sequence"/>
</dbReference>
<evidence type="ECO:0000256" key="5">
    <source>
        <dbReference type="ARBA" id="ARBA00022692"/>
    </source>
</evidence>
<keyword evidence="6 9" id="KW-1133">Transmembrane helix</keyword>
<dbReference type="InterPro" id="IPR002523">
    <property type="entry name" value="MgTranspt_CorA/ZnTranspt_ZntB"/>
</dbReference>
<proteinExistence type="inferred from homology"/>
<dbReference type="GO" id="GO:0015087">
    <property type="term" value="F:cobalt ion transmembrane transporter activity"/>
    <property type="evidence" value="ECO:0007669"/>
    <property type="project" value="TreeGrafter"/>
</dbReference>
<reference evidence="10" key="1">
    <citation type="submission" date="2020-10" db="EMBL/GenBank/DDBJ databases">
        <title>Taxonomic study of unclassified bacteria belonging to the class Ktedonobacteria.</title>
        <authorList>
            <person name="Yabe S."/>
            <person name="Wang C.M."/>
            <person name="Zheng Y."/>
            <person name="Sakai Y."/>
            <person name="Cavaletti L."/>
            <person name="Monciardini P."/>
            <person name="Donadio S."/>
        </authorList>
    </citation>
    <scope>NUCLEOTIDE SEQUENCE</scope>
    <source>
        <strain evidence="10">ID150040</strain>
    </source>
</reference>
<organism evidence="10 11">
    <name type="scientific">Reticulibacter mediterranei</name>
    <dbReference type="NCBI Taxonomy" id="2778369"/>
    <lineage>
        <taxon>Bacteria</taxon>
        <taxon>Bacillati</taxon>
        <taxon>Chloroflexota</taxon>
        <taxon>Ktedonobacteria</taxon>
        <taxon>Ktedonobacterales</taxon>
        <taxon>Reticulibacteraceae</taxon>
        <taxon>Reticulibacter</taxon>
    </lineage>
</organism>
<keyword evidence="3" id="KW-0813">Transport</keyword>
<dbReference type="GO" id="GO:0000287">
    <property type="term" value="F:magnesium ion binding"/>
    <property type="evidence" value="ECO:0007669"/>
    <property type="project" value="TreeGrafter"/>
</dbReference>
<dbReference type="RefSeq" id="WP_220205343.1">
    <property type="nucleotide sequence ID" value="NZ_BNJK01000001.1"/>
</dbReference>
<name>A0A8J3N0W6_9CHLR</name>
<dbReference type="SUPFAM" id="SSF144083">
    <property type="entry name" value="Magnesium transport protein CorA, transmembrane region"/>
    <property type="match status" value="1"/>
</dbReference>
<keyword evidence="7 9" id="KW-0472">Membrane</keyword>
<dbReference type="PANTHER" id="PTHR46494:SF1">
    <property type="entry name" value="CORA FAMILY METAL ION TRANSPORTER (EUROFUNG)"/>
    <property type="match status" value="1"/>
</dbReference>
<keyword evidence="4" id="KW-1003">Cell membrane</keyword>
<evidence type="ECO:0000256" key="4">
    <source>
        <dbReference type="ARBA" id="ARBA00022475"/>
    </source>
</evidence>
<gene>
    <name evidence="10" type="primary">corA_2</name>
    <name evidence="10" type="ORF">KSF_046770</name>
</gene>
<evidence type="ECO:0000256" key="3">
    <source>
        <dbReference type="ARBA" id="ARBA00022448"/>
    </source>
</evidence>
<evidence type="ECO:0000256" key="2">
    <source>
        <dbReference type="ARBA" id="ARBA00009765"/>
    </source>
</evidence>
<dbReference type="SUPFAM" id="SSF143865">
    <property type="entry name" value="CorA soluble domain-like"/>
    <property type="match status" value="1"/>
</dbReference>
<comment type="subcellular location">
    <subcellularLocation>
        <location evidence="1">Cell membrane</location>
        <topology evidence="1">Multi-pass membrane protein</topology>
    </subcellularLocation>
</comment>
<dbReference type="GO" id="GO:0005886">
    <property type="term" value="C:plasma membrane"/>
    <property type="evidence" value="ECO:0007669"/>
    <property type="project" value="UniProtKB-SubCell"/>
</dbReference>
<feature type="coiled-coil region" evidence="8">
    <location>
        <begin position="183"/>
        <end position="214"/>
    </location>
</feature>
<dbReference type="GO" id="GO:0050897">
    <property type="term" value="F:cobalt ion binding"/>
    <property type="evidence" value="ECO:0007669"/>
    <property type="project" value="TreeGrafter"/>
</dbReference>
<dbReference type="GO" id="GO:0015095">
    <property type="term" value="F:magnesium ion transmembrane transporter activity"/>
    <property type="evidence" value="ECO:0007669"/>
    <property type="project" value="TreeGrafter"/>
</dbReference>
<dbReference type="Pfam" id="PF01544">
    <property type="entry name" value="CorA"/>
    <property type="match status" value="1"/>
</dbReference>